<evidence type="ECO:0000256" key="5">
    <source>
        <dbReference type="ARBA" id="ARBA00023002"/>
    </source>
</evidence>
<dbReference type="GO" id="GO:0046872">
    <property type="term" value="F:metal ion binding"/>
    <property type="evidence" value="ECO:0007669"/>
    <property type="project" value="UniProtKB-KW"/>
</dbReference>
<evidence type="ECO:0000256" key="1">
    <source>
        <dbReference type="ARBA" id="ARBA00001970"/>
    </source>
</evidence>
<dbReference type="PROSITE" id="PS51405">
    <property type="entry name" value="HEME_HALOPEROXIDASE"/>
    <property type="match status" value="1"/>
</dbReference>
<dbReference type="Gene3D" id="1.10.489.10">
    <property type="entry name" value="Chloroperoxidase-like"/>
    <property type="match status" value="1"/>
</dbReference>
<keyword evidence="10" id="KW-1185">Reference proteome</keyword>
<dbReference type="EMBL" id="CP138590">
    <property type="protein sequence ID" value="WPH03781.1"/>
    <property type="molecule type" value="Genomic_DNA"/>
</dbReference>
<evidence type="ECO:0000256" key="7">
    <source>
        <dbReference type="ARBA" id="ARBA00025795"/>
    </source>
</evidence>
<accession>A0AAQ3RBQ0</accession>
<dbReference type="InterPro" id="IPR000028">
    <property type="entry name" value="Chloroperoxidase"/>
</dbReference>
<gene>
    <name evidence="9" type="ORF">R9X50_00666400</name>
</gene>
<reference evidence="9 10" key="1">
    <citation type="submission" date="2023-11" db="EMBL/GenBank/DDBJ databases">
        <title>An acidophilic fungus is an integral part of prey digestion in a carnivorous sundew plant.</title>
        <authorList>
            <person name="Tsai I.J."/>
        </authorList>
    </citation>
    <scope>NUCLEOTIDE SEQUENCE [LARGE SCALE GENOMIC DNA]</scope>
    <source>
        <strain evidence="9">169a</strain>
    </source>
</reference>
<keyword evidence="5" id="KW-0560">Oxidoreductase</keyword>
<feature type="domain" description="Heme haloperoxidase family profile" evidence="8">
    <location>
        <begin position="72"/>
        <end position="288"/>
    </location>
</feature>
<evidence type="ECO:0000256" key="6">
    <source>
        <dbReference type="ARBA" id="ARBA00023004"/>
    </source>
</evidence>
<evidence type="ECO:0000313" key="10">
    <source>
        <dbReference type="Proteomes" id="UP001303373"/>
    </source>
</evidence>
<evidence type="ECO:0000259" key="8">
    <source>
        <dbReference type="PROSITE" id="PS51405"/>
    </source>
</evidence>
<keyword evidence="6" id="KW-0408">Iron</keyword>
<keyword evidence="3" id="KW-0349">Heme</keyword>
<dbReference type="SUPFAM" id="SSF47571">
    <property type="entry name" value="Cloroperoxidase"/>
    <property type="match status" value="1"/>
</dbReference>
<keyword evidence="4" id="KW-0479">Metal-binding</keyword>
<evidence type="ECO:0000256" key="4">
    <source>
        <dbReference type="ARBA" id="ARBA00022723"/>
    </source>
</evidence>
<evidence type="ECO:0000313" key="9">
    <source>
        <dbReference type="EMBL" id="WPH03781.1"/>
    </source>
</evidence>
<dbReference type="InterPro" id="IPR036851">
    <property type="entry name" value="Chloroperoxidase-like_sf"/>
</dbReference>
<dbReference type="Proteomes" id="UP001303373">
    <property type="component" value="Chromosome 11"/>
</dbReference>
<name>A0AAQ3RBQ0_9PEZI</name>
<dbReference type="AlphaFoldDB" id="A0AAQ3RBQ0"/>
<proteinExistence type="inferred from homology"/>
<dbReference type="GO" id="GO:0004601">
    <property type="term" value="F:peroxidase activity"/>
    <property type="evidence" value="ECO:0007669"/>
    <property type="project" value="UniProtKB-KW"/>
</dbReference>
<evidence type="ECO:0000256" key="3">
    <source>
        <dbReference type="ARBA" id="ARBA00022617"/>
    </source>
</evidence>
<protein>
    <recommendedName>
        <fullName evidence="8">Heme haloperoxidase family profile domain-containing protein</fullName>
    </recommendedName>
</protein>
<comment type="similarity">
    <text evidence="7">Belongs to the chloroperoxidase family.</text>
</comment>
<organism evidence="9 10">
    <name type="scientific">Acrodontium crateriforme</name>
    <dbReference type="NCBI Taxonomy" id="150365"/>
    <lineage>
        <taxon>Eukaryota</taxon>
        <taxon>Fungi</taxon>
        <taxon>Dikarya</taxon>
        <taxon>Ascomycota</taxon>
        <taxon>Pezizomycotina</taxon>
        <taxon>Dothideomycetes</taxon>
        <taxon>Dothideomycetidae</taxon>
        <taxon>Mycosphaerellales</taxon>
        <taxon>Teratosphaeriaceae</taxon>
        <taxon>Acrodontium</taxon>
    </lineage>
</organism>
<comment type="cofactor">
    <cofactor evidence="1">
        <name>heme b</name>
        <dbReference type="ChEBI" id="CHEBI:60344"/>
    </cofactor>
</comment>
<dbReference type="PANTHER" id="PTHR33577">
    <property type="entry name" value="STERIGMATOCYSTIN BIOSYNTHESIS PEROXIDASE STCC-RELATED"/>
    <property type="match status" value="1"/>
</dbReference>
<dbReference type="PANTHER" id="PTHR33577:SF9">
    <property type="entry name" value="PEROXIDASE STCC"/>
    <property type="match status" value="1"/>
</dbReference>
<sequence length="330" mass="35576">MGKLYYHRGDGVQRRAQRTARALVWCPSAFLHSYFHPSLAVVENTVNMLWVTSPLTFFAIALAVSVAASDADTHPYVAPGPGDVRSPCPGLNSLANHGFLPHNGKAISVPLFVSALKDGLNVGADFAISVGSLAQNANPTLLQMTVDLDQLDEHNFPIEHDASLSRMDAYFGDDHSFNQAAFNQVLAYFDGSDTATIPAASLARYHRVQACETNNPTCIYGARQLVLSYGETALYLSTMGNPTTGDAPVSYIKSLFENETLPYHLGWTKPTEETNLVTLGAMITQLALANPEILPEGLTLGEGTLNDVYNLKDPITGKLINSTCALLSLC</sequence>
<evidence type="ECO:0000256" key="2">
    <source>
        <dbReference type="ARBA" id="ARBA00022559"/>
    </source>
</evidence>
<keyword evidence="2" id="KW-0575">Peroxidase</keyword>
<dbReference type="Pfam" id="PF01328">
    <property type="entry name" value="Peroxidase_2"/>
    <property type="match status" value="1"/>
</dbReference>